<dbReference type="InterPro" id="IPR004629">
    <property type="entry name" value="WecG_TagA_CpsF"/>
</dbReference>
<evidence type="ECO:0000313" key="4">
    <source>
        <dbReference type="Proteomes" id="UP000317429"/>
    </source>
</evidence>
<protein>
    <submittedName>
        <fullName evidence="3">N-acetylmannosaminyltransferase</fullName>
        <ecNumber evidence="3">2.4.1.187</ecNumber>
    </submittedName>
</protein>
<dbReference type="EMBL" id="CP036291">
    <property type="protein sequence ID" value="QDU89324.1"/>
    <property type="molecule type" value="Genomic_DNA"/>
</dbReference>
<evidence type="ECO:0000256" key="1">
    <source>
        <dbReference type="ARBA" id="ARBA00022676"/>
    </source>
</evidence>
<dbReference type="Proteomes" id="UP000317429">
    <property type="component" value="Chromosome"/>
</dbReference>
<keyword evidence="4" id="KW-1185">Reference proteome</keyword>
<dbReference type="GO" id="GO:0047244">
    <property type="term" value="F:N-acetylglucosaminyldiphosphoundecaprenol N-acetyl-beta-D-mannosaminyltransferase activity"/>
    <property type="evidence" value="ECO:0007669"/>
    <property type="project" value="UniProtKB-EC"/>
</dbReference>
<dbReference type="CDD" id="cd06533">
    <property type="entry name" value="Glyco_transf_WecG_TagA"/>
    <property type="match status" value="1"/>
</dbReference>
<dbReference type="RefSeq" id="WP_231953885.1">
    <property type="nucleotide sequence ID" value="NZ_CP036291.1"/>
</dbReference>
<dbReference type="Pfam" id="PF03808">
    <property type="entry name" value="Glyco_tran_WecG"/>
    <property type="match status" value="1"/>
</dbReference>
<keyword evidence="1 3" id="KW-0328">Glycosyltransferase</keyword>
<dbReference type="KEGG" id="pnd:Pla175_27130"/>
<sequence>MINAPAPTATSTATALPCETMSPRIELFEIAIDRVTLDGAVARLADWIDAPRGVGCRYVVTPNLDHVVQLRHNFELRAAYAEAGLVLADGWPLVAASRMFGKRLPERVAGSDLVPALLDAAPQRGGLKVFLLGGMPGVGERAAQRIAKRYPAVEVSGIHSPPWGFEHDPCETDRIVELVAKAEPDLLVVGLGAPKQELWLHRHYRRLPVPVAIAAGATIDFLAGVQTRAPRWMQRSHLEWLHRAASDPRRLTARYVRDGLALPGLLWGEWRRS</sequence>
<evidence type="ECO:0000313" key="3">
    <source>
        <dbReference type="EMBL" id="QDU89324.1"/>
    </source>
</evidence>
<proteinExistence type="predicted"/>
<dbReference type="EC" id="2.4.1.187" evidence="3"/>
<evidence type="ECO:0000256" key="2">
    <source>
        <dbReference type="ARBA" id="ARBA00022679"/>
    </source>
</evidence>
<dbReference type="NCBIfam" id="TIGR00696">
    <property type="entry name" value="wecG_tagA_cpsF"/>
    <property type="match status" value="1"/>
</dbReference>
<reference evidence="3 4" key="1">
    <citation type="submission" date="2019-02" db="EMBL/GenBank/DDBJ databases">
        <title>Deep-cultivation of Planctomycetes and their phenomic and genomic characterization uncovers novel biology.</title>
        <authorList>
            <person name="Wiegand S."/>
            <person name="Jogler M."/>
            <person name="Boedeker C."/>
            <person name="Pinto D."/>
            <person name="Vollmers J."/>
            <person name="Rivas-Marin E."/>
            <person name="Kohn T."/>
            <person name="Peeters S.H."/>
            <person name="Heuer A."/>
            <person name="Rast P."/>
            <person name="Oberbeckmann S."/>
            <person name="Bunk B."/>
            <person name="Jeske O."/>
            <person name="Meyerdierks A."/>
            <person name="Storesund J.E."/>
            <person name="Kallscheuer N."/>
            <person name="Luecker S."/>
            <person name="Lage O.M."/>
            <person name="Pohl T."/>
            <person name="Merkel B.J."/>
            <person name="Hornburger P."/>
            <person name="Mueller R.-W."/>
            <person name="Bruemmer F."/>
            <person name="Labrenz M."/>
            <person name="Spormann A.M."/>
            <person name="Op den Camp H."/>
            <person name="Overmann J."/>
            <person name="Amann R."/>
            <person name="Jetten M.S.M."/>
            <person name="Mascher T."/>
            <person name="Medema M.H."/>
            <person name="Devos D.P."/>
            <person name="Kaster A.-K."/>
            <person name="Ovreas L."/>
            <person name="Rohde M."/>
            <person name="Galperin M.Y."/>
            <person name="Jogler C."/>
        </authorList>
    </citation>
    <scope>NUCLEOTIDE SEQUENCE [LARGE SCALE GENOMIC DNA]</scope>
    <source>
        <strain evidence="3 4">Pla175</strain>
    </source>
</reference>
<dbReference type="AlphaFoldDB" id="A0A518DCW4"/>
<keyword evidence="2 3" id="KW-0808">Transferase</keyword>
<organism evidence="3 4">
    <name type="scientific">Pirellulimonas nuda</name>
    <dbReference type="NCBI Taxonomy" id="2528009"/>
    <lineage>
        <taxon>Bacteria</taxon>
        <taxon>Pseudomonadati</taxon>
        <taxon>Planctomycetota</taxon>
        <taxon>Planctomycetia</taxon>
        <taxon>Pirellulales</taxon>
        <taxon>Lacipirellulaceae</taxon>
        <taxon>Pirellulimonas</taxon>
    </lineage>
</organism>
<name>A0A518DCW4_9BACT</name>
<accession>A0A518DCW4</accession>
<gene>
    <name evidence="3" type="primary">tagA_2</name>
    <name evidence="3" type="ORF">Pla175_27130</name>
</gene>
<dbReference type="PANTHER" id="PTHR34136">
    <property type="match status" value="1"/>
</dbReference>
<dbReference type="PANTHER" id="PTHR34136:SF1">
    <property type="entry name" value="UDP-N-ACETYL-D-MANNOSAMINURONIC ACID TRANSFERASE"/>
    <property type="match status" value="1"/>
</dbReference>